<dbReference type="AlphaFoldDB" id="A0A9Q8PCJ1"/>
<proteinExistence type="predicted"/>
<dbReference type="InterPro" id="IPR001810">
    <property type="entry name" value="F-box_dom"/>
</dbReference>
<protein>
    <recommendedName>
        <fullName evidence="1">F-box domain-containing protein</fullName>
    </recommendedName>
</protein>
<evidence type="ECO:0000259" key="1">
    <source>
        <dbReference type="SMART" id="SM00256"/>
    </source>
</evidence>
<dbReference type="KEGG" id="ffu:CLAFUR5_09889"/>
<dbReference type="GeneID" id="71989767"/>
<organism evidence="2 3">
    <name type="scientific">Passalora fulva</name>
    <name type="common">Tomato leaf mold</name>
    <name type="synonym">Cladosporium fulvum</name>
    <dbReference type="NCBI Taxonomy" id="5499"/>
    <lineage>
        <taxon>Eukaryota</taxon>
        <taxon>Fungi</taxon>
        <taxon>Dikarya</taxon>
        <taxon>Ascomycota</taxon>
        <taxon>Pezizomycotina</taxon>
        <taxon>Dothideomycetes</taxon>
        <taxon>Dothideomycetidae</taxon>
        <taxon>Mycosphaerellales</taxon>
        <taxon>Mycosphaerellaceae</taxon>
        <taxon>Fulvia</taxon>
    </lineage>
</organism>
<dbReference type="Proteomes" id="UP000756132">
    <property type="component" value="Chromosome 7"/>
</dbReference>
<reference evidence="2" key="2">
    <citation type="journal article" date="2022" name="Microb. Genom.">
        <title>A chromosome-scale genome assembly of the tomato pathogen Cladosporium fulvum reveals a compartmentalized genome architecture and the presence of a dispensable chromosome.</title>
        <authorList>
            <person name="Zaccaron A.Z."/>
            <person name="Chen L.H."/>
            <person name="Samaras A."/>
            <person name="Stergiopoulos I."/>
        </authorList>
    </citation>
    <scope>NUCLEOTIDE SEQUENCE</scope>
    <source>
        <strain evidence="2">Race5_Kim</strain>
    </source>
</reference>
<name>A0A9Q8PCJ1_PASFU</name>
<keyword evidence="3" id="KW-1185">Reference proteome</keyword>
<evidence type="ECO:0000313" key="3">
    <source>
        <dbReference type="Proteomes" id="UP000756132"/>
    </source>
</evidence>
<reference evidence="2" key="1">
    <citation type="submission" date="2021-12" db="EMBL/GenBank/DDBJ databases">
        <authorList>
            <person name="Zaccaron A."/>
            <person name="Stergiopoulos I."/>
        </authorList>
    </citation>
    <scope>NUCLEOTIDE SEQUENCE</scope>
    <source>
        <strain evidence="2">Race5_Kim</strain>
    </source>
</reference>
<accession>A0A9Q8PCJ1</accession>
<evidence type="ECO:0000313" key="2">
    <source>
        <dbReference type="EMBL" id="UJO19921.1"/>
    </source>
</evidence>
<dbReference type="OrthoDB" id="3640679at2759"/>
<feature type="domain" description="F-box" evidence="1">
    <location>
        <begin position="16"/>
        <end position="55"/>
    </location>
</feature>
<dbReference type="RefSeq" id="XP_047764287.1">
    <property type="nucleotide sequence ID" value="XM_047909037.1"/>
</dbReference>
<dbReference type="SMART" id="SM00256">
    <property type="entry name" value="FBOX"/>
    <property type="match status" value="1"/>
</dbReference>
<gene>
    <name evidence="2" type="ORF">CLAFUR5_09889</name>
</gene>
<dbReference type="EMBL" id="CP090169">
    <property type="protein sequence ID" value="UJO19921.1"/>
    <property type="molecule type" value="Genomic_DNA"/>
</dbReference>
<sequence length="201" mass="22672">MTSKTEPRAAAQVCAIPELLENILLNVEPFKLFTLQSVNSTFQDLIQNTKSLRRRMCLEPSVDREKVAQLLQEPRIRKVTHPFRISLHHGNETSGVPRYFNFELQCAWVAQMQRELPDETTPPRADRFECMGGGNWRKIKIGDPGGSTISADLSCEDTMVLENTLAVSCDADLGSATARMVKKVQRSWFDVCCMYDGDTDT</sequence>